<proteinExistence type="inferred from homology"/>
<dbReference type="PANTHER" id="PTHR10612">
    <property type="entry name" value="APOLIPOPROTEIN D"/>
    <property type="match status" value="1"/>
</dbReference>
<dbReference type="PROSITE" id="PS00213">
    <property type="entry name" value="LIPOCALIN"/>
    <property type="match status" value="1"/>
</dbReference>
<comment type="caution">
    <text evidence="6">The sequence shown here is derived from an EMBL/GenBank/DDBJ whole genome shotgun (WGS) entry which is preliminary data.</text>
</comment>
<dbReference type="RefSeq" id="WP_002778497.1">
    <property type="nucleotide sequence ID" value="NZ_AANOQZ020000005.1"/>
</dbReference>
<dbReference type="GO" id="GO:0006950">
    <property type="term" value="P:response to stress"/>
    <property type="evidence" value="ECO:0007669"/>
    <property type="project" value="UniProtKB-ARBA"/>
</dbReference>
<evidence type="ECO:0000313" key="7">
    <source>
        <dbReference type="EMBL" id="EAL9204418.1"/>
    </source>
</evidence>
<dbReference type="SUPFAM" id="SSF50814">
    <property type="entry name" value="Lipocalins"/>
    <property type="match status" value="1"/>
</dbReference>
<dbReference type="InterPro" id="IPR022271">
    <property type="entry name" value="Lipocalin_ApoD"/>
</dbReference>
<evidence type="ECO:0000256" key="2">
    <source>
        <dbReference type="PIRNR" id="PIRNR036893"/>
    </source>
</evidence>
<dbReference type="Proteomes" id="UP000409545">
    <property type="component" value="Unassembled WGS sequence"/>
</dbReference>
<dbReference type="EMBL" id="AACGFG010000002">
    <property type="protein sequence ID" value="EAK4357772.1"/>
    <property type="molecule type" value="Genomic_DNA"/>
</dbReference>
<dbReference type="STRING" id="195.ATE51_00476"/>
<dbReference type="InterPro" id="IPR000566">
    <property type="entry name" value="Lipocln_cytosolic_FA-bd_dom"/>
</dbReference>
<dbReference type="PRINTS" id="PR01171">
    <property type="entry name" value="BCTLIPOCALIN"/>
</dbReference>
<sequence>MIELIGDVNLEKYMGTWLEMARKPAFFQKSCVQSKAEYQLEYEGSTPVVNIKNICVKKDGEVSQVQGKAKVKSPRALSVKFSIFMNLFNKTNYEILFIDTNYEVAVVGSPDKEYLWILSRKIIDKKEIDKLLDIAKQKGFDISDIVFDKY</sequence>
<dbReference type="EMBL" id="AACQHW010000003">
    <property type="protein sequence ID" value="EAL6850517.1"/>
    <property type="molecule type" value="Genomic_DNA"/>
</dbReference>
<accession>A0A0Q2MIC7</accession>
<evidence type="ECO:0000259" key="3">
    <source>
        <dbReference type="Pfam" id="PF08212"/>
    </source>
</evidence>
<dbReference type="Proteomes" id="UP000352088">
    <property type="component" value="Unassembled WGS sequence"/>
</dbReference>
<evidence type="ECO:0000313" key="8">
    <source>
        <dbReference type="Proteomes" id="UP000352088"/>
    </source>
</evidence>
<dbReference type="PANTHER" id="PTHR10612:SF34">
    <property type="entry name" value="APOLIPOPROTEIN D"/>
    <property type="match status" value="1"/>
</dbReference>
<dbReference type="OrthoDB" id="9793905at2"/>
<protein>
    <submittedName>
        <fullName evidence="6">Biotin transporter BioY</fullName>
    </submittedName>
</protein>
<evidence type="ECO:0000313" key="10">
    <source>
        <dbReference type="Proteomes" id="UP000409545"/>
    </source>
</evidence>
<dbReference type="Pfam" id="PF08212">
    <property type="entry name" value="Lipocalin_2"/>
    <property type="match status" value="1"/>
</dbReference>
<evidence type="ECO:0000313" key="4">
    <source>
        <dbReference type="EMBL" id="EAK4357772.1"/>
    </source>
</evidence>
<evidence type="ECO:0000313" key="6">
    <source>
        <dbReference type="EMBL" id="EAL6850517.1"/>
    </source>
</evidence>
<dbReference type="EMBL" id="AACSIE010000003">
    <property type="protein sequence ID" value="EAL9204418.1"/>
    <property type="molecule type" value="Genomic_DNA"/>
</dbReference>
<evidence type="ECO:0000313" key="9">
    <source>
        <dbReference type="Proteomes" id="UP000365807"/>
    </source>
</evidence>
<dbReference type="PIRSF" id="PIRSF036893">
    <property type="entry name" value="Lipocalin_ApoD"/>
    <property type="match status" value="1"/>
</dbReference>
<dbReference type="KEGG" id="ccoo:ATE51_00476"/>
<dbReference type="InterPro" id="IPR012674">
    <property type="entry name" value="Calycin"/>
</dbReference>
<dbReference type="KEGG" id="ccof:VC76_07645"/>
<evidence type="ECO:0000256" key="1">
    <source>
        <dbReference type="ARBA" id="ARBA00006889"/>
    </source>
</evidence>
<dbReference type="InterPro" id="IPR002446">
    <property type="entry name" value="Lipocalin_bac"/>
</dbReference>
<comment type="similarity">
    <text evidence="1 2">Belongs to the calycin superfamily. Lipocalin family.</text>
</comment>
<evidence type="ECO:0000313" key="5">
    <source>
        <dbReference type="EMBL" id="EAK5104145.1"/>
    </source>
</evidence>
<dbReference type="EMBL" id="AACGUZ010000015">
    <property type="protein sequence ID" value="EAK5104145.1"/>
    <property type="molecule type" value="Genomic_DNA"/>
</dbReference>
<feature type="domain" description="Lipocalin/cytosolic fatty-acid binding" evidence="3">
    <location>
        <begin position="8"/>
        <end position="146"/>
    </location>
</feature>
<dbReference type="Proteomes" id="UP000411403">
    <property type="component" value="Unassembled WGS sequence"/>
</dbReference>
<gene>
    <name evidence="5" type="ORF">B9Q54_07695</name>
    <name evidence="4" type="ORF">C6T04_02355</name>
    <name evidence="6" type="ORF">DSX26_03435</name>
    <name evidence="7" type="ORF">DYU70_04500</name>
</gene>
<reference evidence="6 8" key="1">
    <citation type="submission" date="2018-07" db="EMBL/GenBank/DDBJ databases">
        <authorList>
            <consortium name="NARMS: The National Antimicrobial Resistance Monitoring System"/>
        </authorList>
    </citation>
    <scope>NUCLEOTIDE SEQUENCE [LARGE SCALE GENOMIC DNA]</scope>
    <source>
        <strain evidence="7 11">CVM N17C171</strain>
        <strain evidence="6 8">CVM N17C548</strain>
        <strain evidence="4 9">FSIS11807978</strain>
        <strain evidence="5 10">FSIS1711007</strain>
    </source>
</reference>
<dbReference type="AlphaFoldDB" id="A0A0Q2MIC7"/>
<dbReference type="eggNOG" id="COG3040">
    <property type="taxonomic scope" value="Bacteria"/>
</dbReference>
<dbReference type="Gene3D" id="2.40.128.20">
    <property type="match status" value="1"/>
</dbReference>
<evidence type="ECO:0000313" key="11">
    <source>
        <dbReference type="Proteomes" id="UP000411403"/>
    </source>
</evidence>
<dbReference type="InterPro" id="IPR022272">
    <property type="entry name" value="Lipocalin_CS"/>
</dbReference>
<dbReference type="Proteomes" id="UP000365807">
    <property type="component" value="Unassembled WGS sequence"/>
</dbReference>
<name>A0A0Q2MIC7_CAMCO</name>
<dbReference type="InterPro" id="IPR047202">
    <property type="entry name" value="Lipocalin_Blc-like_dom"/>
</dbReference>
<dbReference type="CDD" id="cd19438">
    <property type="entry name" value="lipocalin_Blc-like"/>
    <property type="match status" value="1"/>
</dbReference>
<organism evidence="6 8">
    <name type="scientific">Campylobacter coli</name>
    <dbReference type="NCBI Taxonomy" id="195"/>
    <lineage>
        <taxon>Bacteria</taxon>
        <taxon>Pseudomonadati</taxon>
        <taxon>Campylobacterota</taxon>
        <taxon>Epsilonproteobacteria</taxon>
        <taxon>Campylobacterales</taxon>
        <taxon>Campylobacteraceae</taxon>
        <taxon>Campylobacter</taxon>
    </lineage>
</organism>